<organism evidence="2 3">
    <name type="scientific">Paracoccus aestuariivivens</name>
    <dbReference type="NCBI Taxonomy" id="1820333"/>
    <lineage>
        <taxon>Bacteria</taxon>
        <taxon>Pseudomonadati</taxon>
        <taxon>Pseudomonadota</taxon>
        <taxon>Alphaproteobacteria</taxon>
        <taxon>Rhodobacterales</taxon>
        <taxon>Paracoccaceae</taxon>
        <taxon>Paracoccus</taxon>
    </lineage>
</organism>
<feature type="compositionally biased region" description="Acidic residues" evidence="1">
    <location>
        <begin position="291"/>
        <end position="301"/>
    </location>
</feature>
<sequence>AAASSSEPLPFVPVSNPSRRPIPPAKSIISDRERVTTLLTSGATALWRMKMLDGFEKAALVNARVSASKGGFFQWKEGYGPEQEEGEELTMEAEPGSFQELPAGVEFKEWAPQYPSGEFAPFMKSSLRAIATGLGVAYNNLANDLEGVNFSSIRQGALDEREHWKDLQEWMIELLVDRIFRSWLKVALLSQRIVVSGRPLRADRLERYQVVTWQPRRWAWIDPRADVASAVEMKNNLMGSFGQFIRDQGRDPQTVWREVAEDIAQMREAGIPDEYILQAMGRKLNPKPQEEKEEDGGNATG</sequence>
<protein>
    <submittedName>
        <fullName evidence="2">Phage portal protein</fullName>
    </submittedName>
</protein>
<dbReference type="NCBIfam" id="TIGR01539">
    <property type="entry name" value="portal_lambda"/>
    <property type="match status" value="1"/>
</dbReference>
<gene>
    <name evidence="2" type="ORF">GL286_13490</name>
</gene>
<evidence type="ECO:0000256" key="1">
    <source>
        <dbReference type="SAM" id="MobiDB-lite"/>
    </source>
</evidence>
<name>A0A6L6J9Q3_9RHOB</name>
<dbReference type="GO" id="GO:0005198">
    <property type="term" value="F:structural molecule activity"/>
    <property type="evidence" value="ECO:0007669"/>
    <property type="project" value="InterPro"/>
</dbReference>
<dbReference type="RefSeq" id="WP_155096101.1">
    <property type="nucleotide sequence ID" value="NZ_WMIE01000008.1"/>
</dbReference>
<dbReference type="InterPro" id="IPR006429">
    <property type="entry name" value="Phage_lambda_portal"/>
</dbReference>
<feature type="region of interest" description="Disordered" evidence="1">
    <location>
        <begin position="1"/>
        <end position="25"/>
    </location>
</feature>
<keyword evidence="3" id="KW-1185">Reference proteome</keyword>
<reference evidence="2 3" key="1">
    <citation type="submission" date="2019-11" db="EMBL/GenBank/DDBJ databases">
        <authorList>
            <person name="Dong K."/>
        </authorList>
    </citation>
    <scope>NUCLEOTIDE SEQUENCE [LARGE SCALE GENOMIC DNA]</scope>
    <source>
        <strain evidence="2 3">NBRC 111993</strain>
    </source>
</reference>
<evidence type="ECO:0000313" key="2">
    <source>
        <dbReference type="EMBL" id="MTH78740.1"/>
    </source>
</evidence>
<comment type="caution">
    <text evidence="2">The sequence shown here is derived from an EMBL/GenBank/DDBJ whole genome shotgun (WGS) entry which is preliminary data.</text>
</comment>
<dbReference type="Pfam" id="PF05136">
    <property type="entry name" value="Phage_portal_2"/>
    <property type="match status" value="1"/>
</dbReference>
<dbReference type="EMBL" id="WMIE01000008">
    <property type="protein sequence ID" value="MTH78740.1"/>
    <property type="molecule type" value="Genomic_DNA"/>
</dbReference>
<accession>A0A6L6J9Q3</accession>
<dbReference type="GO" id="GO:0019068">
    <property type="term" value="P:virion assembly"/>
    <property type="evidence" value="ECO:0007669"/>
    <property type="project" value="InterPro"/>
</dbReference>
<dbReference type="AlphaFoldDB" id="A0A6L6J9Q3"/>
<dbReference type="OrthoDB" id="9770450at2"/>
<feature type="non-terminal residue" evidence="2">
    <location>
        <position position="1"/>
    </location>
</feature>
<proteinExistence type="predicted"/>
<feature type="region of interest" description="Disordered" evidence="1">
    <location>
        <begin position="281"/>
        <end position="301"/>
    </location>
</feature>
<dbReference type="Proteomes" id="UP000478183">
    <property type="component" value="Unassembled WGS sequence"/>
</dbReference>
<evidence type="ECO:0000313" key="3">
    <source>
        <dbReference type="Proteomes" id="UP000478183"/>
    </source>
</evidence>